<keyword evidence="3" id="KW-1185">Reference proteome</keyword>
<dbReference type="RefSeq" id="WP_132017352.1">
    <property type="nucleotide sequence ID" value="NZ_SLUN01000049.1"/>
</dbReference>
<feature type="region of interest" description="Disordered" evidence="1">
    <location>
        <begin position="1"/>
        <end position="62"/>
    </location>
</feature>
<evidence type="ECO:0000256" key="1">
    <source>
        <dbReference type="SAM" id="MobiDB-lite"/>
    </source>
</evidence>
<dbReference type="Proteomes" id="UP000295008">
    <property type="component" value="Unassembled WGS sequence"/>
</dbReference>
<comment type="caution">
    <text evidence="2">The sequence shown here is derived from an EMBL/GenBank/DDBJ whole genome shotgun (WGS) entry which is preliminary data.</text>
</comment>
<evidence type="ECO:0000313" key="2">
    <source>
        <dbReference type="EMBL" id="TCL56501.1"/>
    </source>
</evidence>
<accession>A0A4R1QTU6</accession>
<protein>
    <submittedName>
        <fullName evidence="2">Uncharacterized protein</fullName>
    </submittedName>
</protein>
<feature type="compositionally biased region" description="Basic and acidic residues" evidence="1">
    <location>
        <begin position="40"/>
        <end position="62"/>
    </location>
</feature>
<dbReference type="EMBL" id="SLUN01000049">
    <property type="protein sequence ID" value="TCL56501.1"/>
    <property type="molecule type" value="Genomic_DNA"/>
</dbReference>
<proteinExistence type="predicted"/>
<reference evidence="2 3" key="1">
    <citation type="submission" date="2019-03" db="EMBL/GenBank/DDBJ databases">
        <title>Genomic Encyclopedia of Type Strains, Phase IV (KMG-IV): sequencing the most valuable type-strain genomes for metagenomic binning, comparative biology and taxonomic classification.</title>
        <authorList>
            <person name="Goeker M."/>
        </authorList>
    </citation>
    <scope>NUCLEOTIDE SEQUENCE [LARGE SCALE GENOMIC DNA]</scope>
    <source>
        <strain evidence="2 3">LX-B</strain>
    </source>
</reference>
<evidence type="ECO:0000313" key="3">
    <source>
        <dbReference type="Proteomes" id="UP000295008"/>
    </source>
</evidence>
<gene>
    <name evidence="2" type="ORF">EDC14_104925</name>
</gene>
<feature type="compositionally biased region" description="Polar residues" evidence="1">
    <location>
        <begin position="17"/>
        <end position="28"/>
    </location>
</feature>
<organism evidence="2 3">
    <name type="scientific">Hydrogenispora ethanolica</name>
    <dbReference type="NCBI Taxonomy" id="1082276"/>
    <lineage>
        <taxon>Bacteria</taxon>
        <taxon>Bacillati</taxon>
        <taxon>Bacillota</taxon>
        <taxon>Hydrogenispora</taxon>
    </lineage>
</organism>
<sequence length="62" mass="7081">MNQSKQNQPKNLDLKQAQRTKAQSNMESSAELARTLSKQKQKDGTTEKPKVDPGIDYMKWSD</sequence>
<dbReference type="AlphaFoldDB" id="A0A4R1QTU6"/>
<feature type="compositionally biased region" description="Polar residues" evidence="1">
    <location>
        <begin position="1"/>
        <end position="10"/>
    </location>
</feature>
<name>A0A4R1QTU6_HYDET</name>